<dbReference type="InterPro" id="IPR006901">
    <property type="entry name" value="TrmK"/>
</dbReference>
<organism evidence="1 2">
    <name type="scientific">Carnobacterium maltaromaticum</name>
    <name type="common">Carnobacterium piscicola</name>
    <dbReference type="NCBI Taxonomy" id="2751"/>
    <lineage>
        <taxon>Bacteria</taxon>
        <taxon>Bacillati</taxon>
        <taxon>Bacillota</taxon>
        <taxon>Bacilli</taxon>
        <taxon>Lactobacillales</taxon>
        <taxon>Carnobacteriaceae</taxon>
        <taxon>Carnobacterium</taxon>
    </lineage>
</organism>
<name>A0AAW9JZA4_CARML</name>
<protein>
    <submittedName>
        <fullName evidence="1">tRNA (Adenine(22)-N(1))-methyltransferase TrmK</fullName>
    </submittedName>
</protein>
<sequence length="233" mass="26144">MDEKQLSLRLEKASNYVPNNSKLADIGSDHAYLPCALVYQKKIQFAVAGEVVEGPFLTAKEQVKRLGFQAMIDVRLGNGLAVIDLADQITAITICGMGGTLIASILDDGFHAGKLTGGERLILQPNIGEENVRRWLMDHDYQIIAEELLEEDAKLYEIIVAEKSIVQPSYSQSELKFGLELKENYPDLFIKKWQRQLEKEYTILASLEAATSDQKEKIALFKTKIAEIEELLQ</sequence>
<dbReference type="Gene3D" id="1.10.287.1890">
    <property type="match status" value="1"/>
</dbReference>
<dbReference type="Proteomes" id="UP001290462">
    <property type="component" value="Unassembled WGS sequence"/>
</dbReference>
<gene>
    <name evidence="1" type="ORF">RAK27_04770</name>
</gene>
<proteinExistence type="predicted"/>
<dbReference type="GO" id="GO:0160105">
    <property type="term" value="F:tRNA (adenine(22)-N1)-methyltransferase activity"/>
    <property type="evidence" value="ECO:0007669"/>
    <property type="project" value="InterPro"/>
</dbReference>
<dbReference type="PANTHER" id="PTHR38451:SF1">
    <property type="entry name" value="TRNA (ADENINE(22)-N(1))-METHYLTRANSFERASE"/>
    <property type="match status" value="1"/>
</dbReference>
<comment type="caution">
    <text evidence="1">The sequence shown here is derived from an EMBL/GenBank/DDBJ whole genome shotgun (WGS) entry which is preliminary data.</text>
</comment>
<dbReference type="PIRSF" id="PIRSF018637">
    <property type="entry name" value="TrmK"/>
    <property type="match status" value="1"/>
</dbReference>
<evidence type="ECO:0000313" key="1">
    <source>
        <dbReference type="EMBL" id="MDZ5757966.1"/>
    </source>
</evidence>
<dbReference type="Gene3D" id="3.40.50.150">
    <property type="entry name" value="Vaccinia Virus protein VP39"/>
    <property type="match status" value="1"/>
</dbReference>
<dbReference type="InterPro" id="IPR029063">
    <property type="entry name" value="SAM-dependent_MTases_sf"/>
</dbReference>
<evidence type="ECO:0000313" key="2">
    <source>
        <dbReference type="Proteomes" id="UP001290462"/>
    </source>
</evidence>
<dbReference type="EMBL" id="JAVBVO010000003">
    <property type="protein sequence ID" value="MDZ5757966.1"/>
    <property type="molecule type" value="Genomic_DNA"/>
</dbReference>
<dbReference type="AlphaFoldDB" id="A0AAW9JZA4"/>
<dbReference type="PANTHER" id="PTHR38451">
    <property type="entry name" value="TRNA (ADENINE(22)-N(1))-METHYLTRANSFERASE"/>
    <property type="match status" value="1"/>
</dbReference>
<reference evidence="1" key="1">
    <citation type="submission" date="2023-08" db="EMBL/GenBank/DDBJ databases">
        <title>Genomic characterization of piscicolin 126 produced by Carnobacterium maltaromaticum CM22 strain isolated from salmon (Salmo salar).</title>
        <authorList>
            <person name="Gonzalez-Gragera E."/>
            <person name="Garcia-Lopez J.D."/>
            <person name="Teso-Perez C."/>
            <person name="Gimenez-Hernandez I."/>
            <person name="Peralta-Sanchez J.M."/>
            <person name="Valdivia E."/>
            <person name="Montalban-Lopez M."/>
            <person name="Martin-Platero A.M."/>
            <person name="Banos A."/>
            <person name="Martinez-Bueno M."/>
        </authorList>
    </citation>
    <scope>NUCLEOTIDE SEQUENCE</scope>
    <source>
        <strain evidence="1">CM22</strain>
    </source>
</reference>
<accession>A0AAW9JZA4</accession>
<dbReference type="Pfam" id="PF04816">
    <property type="entry name" value="TrmK"/>
    <property type="match status" value="1"/>
</dbReference>
<dbReference type="RefSeq" id="WP_201730539.1">
    <property type="nucleotide sequence ID" value="NZ_CAJGUR010000011.1"/>
</dbReference>